<evidence type="ECO:0000256" key="10">
    <source>
        <dbReference type="ARBA" id="ARBA00023004"/>
    </source>
</evidence>
<evidence type="ECO:0000256" key="8">
    <source>
        <dbReference type="ARBA" id="ARBA00022848"/>
    </source>
</evidence>
<evidence type="ECO:0000256" key="11">
    <source>
        <dbReference type="ARBA" id="ARBA00023033"/>
    </source>
</evidence>
<evidence type="ECO:0000256" key="12">
    <source>
        <dbReference type="ARBA" id="ARBA00023136"/>
    </source>
</evidence>
<dbReference type="Proteomes" id="UP001558652">
    <property type="component" value="Unassembled WGS sequence"/>
</dbReference>
<keyword evidence="10" id="KW-0408">Iron</keyword>
<dbReference type="InterPro" id="IPR001128">
    <property type="entry name" value="Cyt_P450"/>
</dbReference>
<dbReference type="SUPFAM" id="SSF48264">
    <property type="entry name" value="Cytochrome P450"/>
    <property type="match status" value="1"/>
</dbReference>
<comment type="cofactor">
    <cofactor evidence="1">
        <name>heme</name>
        <dbReference type="ChEBI" id="CHEBI:30413"/>
    </cofactor>
</comment>
<dbReference type="GO" id="GO:0004497">
    <property type="term" value="F:monooxygenase activity"/>
    <property type="evidence" value="ECO:0007669"/>
    <property type="project" value="UniProtKB-KW"/>
</dbReference>
<evidence type="ECO:0000256" key="7">
    <source>
        <dbReference type="ARBA" id="ARBA00022824"/>
    </source>
</evidence>
<sequence>MAAPNRVLVCPNVTAALSVHELRPSDRNTEPAGTNEFRARDDRSCPITGSTNPDISQLGCGPGLVLTFKTPANVLCRQDPRRGMVCLEACLGLVLLVVVLIYFFGTRSFAWWDDQGVPYTRPWPFLGNLAPVVFQRSSYADCVTSLYERHCGVPLFGMFSLTSPSLVVKHPDLVQSVFKSRFESFPDRGILCDPKNDPLSANLFFLPLERWKWLRAKLVPVFSSAKLRGIVPLLEMSSQNMVATMEQLVQSGKGCQEARSLFTQYSLRVIATCAFGMDETSYKSLEQDFSDTVRGVFSMKSRWGIQQLIRIFLPDLGRRLKLPFVRKDAEDFFMGVVKTEMEARRKDPQRRETRRDFLALLMDIDKDQKEAKGEGNPKSLLHDGSGSKRLSLKGILTLNDFLSSLDVFLDPSPSIPGLATQAVPSLYFLPQ</sequence>
<keyword evidence="14" id="KW-0812">Transmembrane</keyword>
<protein>
    <recommendedName>
        <fullName evidence="17">Cytochrome P450</fullName>
    </recommendedName>
</protein>
<keyword evidence="8" id="KW-0492">Microsome</keyword>
<comment type="subcellular location">
    <subcellularLocation>
        <location evidence="3">Endoplasmic reticulum membrane</location>
        <topology evidence="3">Peripheral membrane protein</topology>
    </subcellularLocation>
    <subcellularLocation>
        <location evidence="2">Microsome membrane</location>
        <topology evidence="2">Peripheral membrane protein</topology>
    </subcellularLocation>
</comment>
<dbReference type="Gene3D" id="1.10.630.10">
    <property type="entry name" value="Cytochrome P450"/>
    <property type="match status" value="1"/>
</dbReference>
<comment type="caution">
    <text evidence="15">The sequence shown here is derived from an EMBL/GenBank/DDBJ whole genome shotgun (WGS) entry which is preliminary data.</text>
</comment>
<dbReference type="InterPro" id="IPR036396">
    <property type="entry name" value="Cyt_P450_sf"/>
</dbReference>
<dbReference type="GO" id="GO:0046872">
    <property type="term" value="F:metal ion binding"/>
    <property type="evidence" value="ECO:0007669"/>
    <property type="project" value="UniProtKB-KW"/>
</dbReference>
<evidence type="ECO:0000256" key="5">
    <source>
        <dbReference type="ARBA" id="ARBA00022617"/>
    </source>
</evidence>
<dbReference type="Pfam" id="PF00067">
    <property type="entry name" value="p450"/>
    <property type="match status" value="1"/>
</dbReference>
<reference evidence="15 16" key="1">
    <citation type="submission" date="2024-07" db="EMBL/GenBank/DDBJ databases">
        <title>Chromosome-level genome assembly of the water stick insect Ranatra chinensis (Heteroptera: Nepidae).</title>
        <authorList>
            <person name="Liu X."/>
        </authorList>
    </citation>
    <scope>NUCLEOTIDE SEQUENCE [LARGE SCALE GENOMIC DNA]</scope>
    <source>
        <strain evidence="15">Cailab_2021Rc</strain>
        <tissue evidence="15">Muscle</tissue>
    </source>
</reference>
<feature type="region of interest" description="Disordered" evidence="13">
    <location>
        <begin position="24"/>
        <end position="43"/>
    </location>
</feature>
<keyword evidence="11" id="KW-0503">Monooxygenase</keyword>
<evidence type="ECO:0008006" key="17">
    <source>
        <dbReference type="Google" id="ProtNLM"/>
    </source>
</evidence>
<keyword evidence="9" id="KW-0560">Oxidoreductase</keyword>
<evidence type="ECO:0000313" key="15">
    <source>
        <dbReference type="EMBL" id="KAL1116528.1"/>
    </source>
</evidence>
<dbReference type="InterPro" id="IPR050476">
    <property type="entry name" value="Insect_CytP450_Detox"/>
</dbReference>
<evidence type="ECO:0000256" key="2">
    <source>
        <dbReference type="ARBA" id="ARBA00004174"/>
    </source>
</evidence>
<evidence type="ECO:0000256" key="3">
    <source>
        <dbReference type="ARBA" id="ARBA00004406"/>
    </source>
</evidence>
<feature type="transmembrane region" description="Helical" evidence="14">
    <location>
        <begin position="85"/>
        <end position="105"/>
    </location>
</feature>
<comment type="similarity">
    <text evidence="4">Belongs to the cytochrome P450 family.</text>
</comment>
<dbReference type="GO" id="GO:0005789">
    <property type="term" value="C:endoplasmic reticulum membrane"/>
    <property type="evidence" value="ECO:0007669"/>
    <property type="project" value="UniProtKB-SubCell"/>
</dbReference>
<organism evidence="15 16">
    <name type="scientific">Ranatra chinensis</name>
    <dbReference type="NCBI Taxonomy" id="642074"/>
    <lineage>
        <taxon>Eukaryota</taxon>
        <taxon>Metazoa</taxon>
        <taxon>Ecdysozoa</taxon>
        <taxon>Arthropoda</taxon>
        <taxon>Hexapoda</taxon>
        <taxon>Insecta</taxon>
        <taxon>Pterygota</taxon>
        <taxon>Neoptera</taxon>
        <taxon>Paraneoptera</taxon>
        <taxon>Hemiptera</taxon>
        <taxon>Heteroptera</taxon>
        <taxon>Panheteroptera</taxon>
        <taxon>Nepomorpha</taxon>
        <taxon>Nepidae</taxon>
        <taxon>Ranatrinae</taxon>
        <taxon>Ranatra</taxon>
    </lineage>
</organism>
<keyword evidence="5" id="KW-0349">Heme</keyword>
<keyword evidence="7" id="KW-0256">Endoplasmic reticulum</keyword>
<keyword evidence="6" id="KW-0479">Metal-binding</keyword>
<evidence type="ECO:0000256" key="9">
    <source>
        <dbReference type="ARBA" id="ARBA00023002"/>
    </source>
</evidence>
<evidence type="ECO:0000256" key="6">
    <source>
        <dbReference type="ARBA" id="ARBA00022723"/>
    </source>
</evidence>
<evidence type="ECO:0000256" key="14">
    <source>
        <dbReference type="SAM" id="Phobius"/>
    </source>
</evidence>
<dbReference type="EMBL" id="JBFDAA010000017">
    <property type="protein sequence ID" value="KAL1116528.1"/>
    <property type="molecule type" value="Genomic_DNA"/>
</dbReference>
<keyword evidence="16" id="KW-1185">Reference proteome</keyword>
<dbReference type="PANTHER" id="PTHR24292">
    <property type="entry name" value="CYTOCHROME P450"/>
    <property type="match status" value="1"/>
</dbReference>
<evidence type="ECO:0000313" key="16">
    <source>
        <dbReference type="Proteomes" id="UP001558652"/>
    </source>
</evidence>
<keyword evidence="14" id="KW-1133">Transmembrane helix</keyword>
<proteinExistence type="inferred from homology"/>
<dbReference type="PANTHER" id="PTHR24292:SF54">
    <property type="entry name" value="CYP9F3-RELATED"/>
    <property type="match status" value="1"/>
</dbReference>
<name>A0ABD0XZG7_9HEMI</name>
<accession>A0ABD0XZG7</accession>
<dbReference type="AlphaFoldDB" id="A0ABD0XZG7"/>
<keyword evidence="12 14" id="KW-0472">Membrane</keyword>
<gene>
    <name evidence="15" type="ORF">AAG570_005000</name>
</gene>
<evidence type="ECO:0000256" key="13">
    <source>
        <dbReference type="SAM" id="MobiDB-lite"/>
    </source>
</evidence>
<evidence type="ECO:0000256" key="1">
    <source>
        <dbReference type="ARBA" id="ARBA00001971"/>
    </source>
</evidence>
<evidence type="ECO:0000256" key="4">
    <source>
        <dbReference type="ARBA" id="ARBA00010617"/>
    </source>
</evidence>